<dbReference type="Proteomes" id="UP000179001">
    <property type="component" value="Unassembled WGS sequence"/>
</dbReference>
<keyword evidence="2" id="KW-0949">S-adenosyl-L-methionine</keyword>
<dbReference type="SFLD" id="SFLDS00029">
    <property type="entry name" value="Radical_SAM"/>
    <property type="match status" value="1"/>
</dbReference>
<dbReference type="SFLD" id="SFLDG01082">
    <property type="entry name" value="B12-binding_domain_containing"/>
    <property type="match status" value="1"/>
</dbReference>
<comment type="caution">
    <text evidence="7">The sequence shown here is derived from an EMBL/GenBank/DDBJ whole genome shotgun (WGS) entry which is preliminary data.</text>
</comment>
<dbReference type="PROSITE" id="PS51918">
    <property type="entry name" value="RADICAL_SAM"/>
    <property type="match status" value="1"/>
</dbReference>
<evidence type="ECO:0000313" key="7">
    <source>
        <dbReference type="EMBL" id="OGF32376.1"/>
    </source>
</evidence>
<dbReference type="STRING" id="1798002.A2478_03595"/>
<dbReference type="InterPro" id="IPR013785">
    <property type="entry name" value="Aldolase_TIM"/>
</dbReference>
<evidence type="ECO:0000256" key="4">
    <source>
        <dbReference type="ARBA" id="ARBA00023004"/>
    </source>
</evidence>
<dbReference type="GO" id="GO:0051536">
    <property type="term" value="F:iron-sulfur cluster binding"/>
    <property type="evidence" value="ECO:0007669"/>
    <property type="project" value="UniProtKB-KW"/>
</dbReference>
<gene>
    <name evidence="7" type="ORF">A2478_03595</name>
</gene>
<dbReference type="AlphaFoldDB" id="A0A1F5T0W2"/>
<dbReference type="PANTHER" id="PTHR43409">
    <property type="entry name" value="ANAEROBIC MAGNESIUM-PROTOPORPHYRIN IX MONOMETHYL ESTER CYCLASE-RELATED"/>
    <property type="match status" value="1"/>
</dbReference>
<keyword evidence="4" id="KW-0408">Iron</keyword>
<proteinExistence type="predicted"/>
<evidence type="ECO:0000313" key="8">
    <source>
        <dbReference type="Proteomes" id="UP000179001"/>
    </source>
</evidence>
<evidence type="ECO:0000256" key="2">
    <source>
        <dbReference type="ARBA" id="ARBA00022691"/>
    </source>
</evidence>
<keyword evidence="3" id="KW-0479">Metal-binding</keyword>
<dbReference type="Gene3D" id="3.20.20.70">
    <property type="entry name" value="Aldolase class I"/>
    <property type="match status" value="1"/>
</dbReference>
<evidence type="ECO:0000256" key="1">
    <source>
        <dbReference type="ARBA" id="ARBA00001966"/>
    </source>
</evidence>
<comment type="cofactor">
    <cofactor evidence="1">
        <name>[4Fe-4S] cluster</name>
        <dbReference type="ChEBI" id="CHEBI:49883"/>
    </cofactor>
</comment>
<dbReference type="SMART" id="SM00729">
    <property type="entry name" value="Elp3"/>
    <property type="match status" value="1"/>
</dbReference>
<evidence type="ECO:0000256" key="5">
    <source>
        <dbReference type="ARBA" id="ARBA00023014"/>
    </source>
</evidence>
<accession>A0A1F5T0W2</accession>
<keyword evidence="5" id="KW-0411">Iron-sulfur</keyword>
<dbReference type="EMBL" id="MFGJ01000006">
    <property type="protein sequence ID" value="OGF32376.1"/>
    <property type="molecule type" value="Genomic_DNA"/>
</dbReference>
<dbReference type="SUPFAM" id="SSF102114">
    <property type="entry name" value="Radical SAM enzymes"/>
    <property type="match status" value="1"/>
</dbReference>
<organism evidence="7 8">
    <name type="scientific">Candidatus Falkowbacteria bacterium RIFOXYC2_FULL_36_12</name>
    <dbReference type="NCBI Taxonomy" id="1798002"/>
    <lineage>
        <taxon>Bacteria</taxon>
        <taxon>Candidatus Falkowiibacteriota</taxon>
    </lineage>
</organism>
<dbReference type="GO" id="GO:0003824">
    <property type="term" value="F:catalytic activity"/>
    <property type="evidence" value="ECO:0007669"/>
    <property type="project" value="InterPro"/>
</dbReference>
<dbReference type="InterPro" id="IPR007197">
    <property type="entry name" value="rSAM"/>
</dbReference>
<name>A0A1F5T0W2_9BACT</name>
<dbReference type="InterPro" id="IPR006638">
    <property type="entry name" value="Elp3/MiaA/NifB-like_rSAM"/>
</dbReference>
<dbReference type="InterPro" id="IPR058240">
    <property type="entry name" value="rSAM_sf"/>
</dbReference>
<dbReference type="PANTHER" id="PTHR43409:SF7">
    <property type="entry name" value="BLL1977 PROTEIN"/>
    <property type="match status" value="1"/>
</dbReference>
<dbReference type="Pfam" id="PF04055">
    <property type="entry name" value="Radical_SAM"/>
    <property type="match status" value="1"/>
</dbReference>
<reference evidence="7 8" key="1">
    <citation type="journal article" date="2016" name="Nat. Commun.">
        <title>Thousands of microbial genomes shed light on interconnected biogeochemical processes in an aquifer system.</title>
        <authorList>
            <person name="Anantharaman K."/>
            <person name="Brown C.T."/>
            <person name="Hug L.A."/>
            <person name="Sharon I."/>
            <person name="Castelle C.J."/>
            <person name="Probst A.J."/>
            <person name="Thomas B.C."/>
            <person name="Singh A."/>
            <person name="Wilkins M.J."/>
            <person name="Karaoz U."/>
            <person name="Brodie E.L."/>
            <person name="Williams K.H."/>
            <person name="Hubbard S.S."/>
            <person name="Banfield J.F."/>
        </authorList>
    </citation>
    <scope>NUCLEOTIDE SEQUENCE [LARGE SCALE GENOMIC DNA]</scope>
</reference>
<protein>
    <submittedName>
        <fullName evidence="7">B12-binding domain-containing radical SAM protein</fullName>
    </submittedName>
</protein>
<dbReference type="GO" id="GO:0046872">
    <property type="term" value="F:metal ion binding"/>
    <property type="evidence" value="ECO:0007669"/>
    <property type="project" value="UniProtKB-KW"/>
</dbReference>
<dbReference type="Gene3D" id="3.40.50.280">
    <property type="entry name" value="Cobalamin-binding domain"/>
    <property type="match status" value="1"/>
</dbReference>
<dbReference type="InterPro" id="IPR051198">
    <property type="entry name" value="BchE-like"/>
</dbReference>
<sequence length="490" mass="56575">MLKIAISFPPIESDKGVPLLTQNRQFQWFNEPTYIYPMIPASAATLLKSKGYEVIWDDGIAEELHYEKWKQRILAEKPDLIVIESKTPVIKRHWEIVNQIKVESSKIEDWDLKIALIGDHVSSFPVESFENSQVDFVLAGGDYDFLLLNVVNFLAGKEELKGGVYYRENNEIKNSGKYSLHENSLSDLPQIDRELTRWELYAYKNGNYKYLPGSYMMSGRDCWWGKCTFCSWTTLFPGKSFRTRTAEQALDEVGSLIKLGVKEIMEDSGTLPIGSWLEKFCKGMINRGYNKKVVMSCNMRINGIRDLETWQLMKKAGFRFILFGLESANQETLDKLQKNLKIEEIEPGLRLCKQAGLEPHITTMIGYPWETKDDAQNTINLAKNLFRKGYVDTLQATIVIPYPGTPLYKYCSDNDLLNFTDYDRFDQREQVMKSELTTDDVKELTKQLYKAWMTPKFVIKKILSIRKVDDLKFLARAGKKVLGHLIDFGK</sequence>
<feature type="domain" description="Radical SAM core" evidence="6">
    <location>
        <begin position="208"/>
        <end position="439"/>
    </location>
</feature>
<evidence type="ECO:0000259" key="6">
    <source>
        <dbReference type="PROSITE" id="PS51918"/>
    </source>
</evidence>
<evidence type="ECO:0000256" key="3">
    <source>
        <dbReference type="ARBA" id="ARBA00022723"/>
    </source>
</evidence>